<evidence type="ECO:0000313" key="2">
    <source>
        <dbReference type="EMBL" id="GIX91563.1"/>
    </source>
</evidence>
<feature type="region of interest" description="Disordered" evidence="1">
    <location>
        <begin position="545"/>
        <end position="572"/>
    </location>
</feature>
<reference evidence="2 3" key="1">
    <citation type="submission" date="2021-06" db="EMBL/GenBank/DDBJ databases">
        <title>Caerostris darwini draft genome.</title>
        <authorList>
            <person name="Kono N."/>
            <person name="Arakawa K."/>
        </authorList>
    </citation>
    <scope>NUCLEOTIDE SEQUENCE [LARGE SCALE GENOMIC DNA]</scope>
</reference>
<gene>
    <name evidence="2" type="primary">AVEN_79951_1</name>
    <name evidence="2" type="ORF">CDAR_528401</name>
</gene>
<dbReference type="AlphaFoldDB" id="A0AAV4P6D5"/>
<protein>
    <submittedName>
        <fullName evidence="2">Uncharacterized protein</fullName>
    </submittedName>
</protein>
<evidence type="ECO:0000313" key="3">
    <source>
        <dbReference type="Proteomes" id="UP001054837"/>
    </source>
</evidence>
<proteinExistence type="predicted"/>
<keyword evidence="3" id="KW-1185">Reference proteome</keyword>
<feature type="compositionally biased region" description="Basic residues" evidence="1">
    <location>
        <begin position="548"/>
        <end position="557"/>
    </location>
</feature>
<dbReference type="Proteomes" id="UP001054837">
    <property type="component" value="Unassembled WGS sequence"/>
</dbReference>
<accession>A0AAV4P6D5</accession>
<name>A0AAV4P6D5_9ARAC</name>
<feature type="compositionally biased region" description="Polar residues" evidence="1">
    <location>
        <begin position="560"/>
        <end position="572"/>
    </location>
</feature>
<comment type="caution">
    <text evidence="2">The sequence shown here is derived from an EMBL/GenBank/DDBJ whole genome shotgun (WGS) entry which is preliminary data.</text>
</comment>
<dbReference type="EMBL" id="BPLQ01002332">
    <property type="protein sequence ID" value="GIX91563.1"/>
    <property type="molecule type" value="Genomic_DNA"/>
</dbReference>
<evidence type="ECO:0000256" key="1">
    <source>
        <dbReference type="SAM" id="MobiDB-lite"/>
    </source>
</evidence>
<organism evidence="2 3">
    <name type="scientific">Caerostris darwini</name>
    <dbReference type="NCBI Taxonomy" id="1538125"/>
    <lineage>
        <taxon>Eukaryota</taxon>
        <taxon>Metazoa</taxon>
        <taxon>Ecdysozoa</taxon>
        <taxon>Arthropoda</taxon>
        <taxon>Chelicerata</taxon>
        <taxon>Arachnida</taxon>
        <taxon>Araneae</taxon>
        <taxon>Araneomorphae</taxon>
        <taxon>Entelegynae</taxon>
        <taxon>Araneoidea</taxon>
        <taxon>Araneidae</taxon>
        <taxon>Caerostris</taxon>
    </lineage>
</organism>
<sequence>MTIFFRMFKIQENPDGSTSVICKNSGNLLCTIPKNHNNGPRRQINVVEPQPINTAESSVDFEWNNVKREKSSDEADELKGENQVKAITRQSKCCISPIPISFDGDQNEDYFDDCISLDEFAKCLNLISKEKLQTQPRETLLAEYPLRLLSKSKAYRTLEDSPHEDLKDLKLPDDMPLTSNLGIKILHLNESRNFLSESKRSMSLKRYDNYCRMPFNTNKPSTCNFPKLRCREKKTYPISTLLKSSKHQANHFYTYGKRQRTERMITLRTGLNTKSRRLLKLCEKKKFSIILKRLSNEEIKTWKKKSLPSSSLAIIPSLPEQILKPSTLTSDNSTLTLAEIYARIPSGTSLLKVKPQNSHSKICFNELLEQKKKQCQRFSIELMDVTKNICKRTDGYYFKDTLIRVSFSEDTLSVLKVTESPNHRKDAEKNNLEVSNCNHHASHSVSKAALKTSVAKTSEARKLPLNSIKNVIQKNPSKELETQESASDIINQMAMQKPSSSTLKSILLKHKTSSEPIKAILIQKTIANSTQELLNERKSKIVSGLRTASKHVERRKPKADQNSIKSHQPSSEATVKDVKFGDLTDESSLQESVGKESMPKEIALPRYKFNCFGCGLNYFYVQQSTIVEKLVKEHLEKYHSVLDPESFFTRVFDRANQCTVIEAFPSFKDQS</sequence>